<evidence type="ECO:0000259" key="9">
    <source>
        <dbReference type="Pfam" id="PF18332"/>
    </source>
</evidence>
<keyword evidence="12" id="KW-1185">Reference proteome</keyword>
<evidence type="ECO:0000256" key="5">
    <source>
        <dbReference type="SAM" id="MobiDB-lite"/>
    </source>
</evidence>
<dbReference type="PANTHER" id="PTHR12341">
    <property type="entry name" value="5'-&gt;3' EXORIBONUCLEASE"/>
    <property type="match status" value="1"/>
</dbReference>
<dbReference type="Pfam" id="PF18332">
    <property type="entry name" value="XRN1_D1"/>
    <property type="match status" value="1"/>
</dbReference>
<feature type="compositionally biased region" description="Pro residues" evidence="5">
    <location>
        <begin position="1241"/>
        <end position="1250"/>
    </location>
</feature>
<evidence type="ECO:0000259" key="10">
    <source>
        <dbReference type="Pfam" id="PF18334"/>
    </source>
</evidence>
<evidence type="ECO:0000313" key="11">
    <source>
        <dbReference type="EMBL" id="CAL5227517.1"/>
    </source>
</evidence>
<sequence length="1869" mass="201065">MGIPKFYRWLSERYPLVNQPIAETNVPVVDNLYLDMNGIIHNCTHGNDPGRKITEQEMIIKVFGYLEKLFQIVQPQKLLFMAIDGVAPRAKMNQQRSRRFKTAKERLENEKERISNGEEPAGPDAFDSNCITPGTPFMRRLGEHLRFFIRKKISEDPAWQVPVIVFSGHDVPGEGEHKIMEYIRLAKLRDDYKPNLRHCMYGLDADLIMLALVSHEPHFCLLREVVKFGGGNKGQPAREILDNPCAEHFILFQIGLVRDYLELEFQNAALPFPFSLEHVVDDFVLFCMLIGNDFLPSLPTLDINEGALDKIFAIYKKMLPTSGYLTHAGQLHADRLEALLQHLALLEQETLEQRAADAEWFEAKQSKRKGGGQSNGMPARQAPTELTKDDEFEAELAASGLGENPVAPAENLALLGALEEGEAPKGPTMMGREARQLMLSGQGAAGLVAWKERYYGEKLHLNTKDPASCRKVVEDFVQGIRWVMEYYYRGVVSWDWFYPHHYAPMISDMTGLAQILVAFEPGQPFRPFQQLLAVLPAASAKLLPSPYQDLMTNPHSPIVDFYPPGFEMDMEGKRAEWEAIVLIPFINQQRLLAAEATIPSGSLTEAERSRNQPGSVLIFSHDAEAINDPASATDCTSTLPSHFASIARCNSRMQRSPPPAPLPPGQPGFTPTLVQGTARVLPGYPTLRTLGVTAALKMAAVEVLGQPSKKESLILTVKNQLQRSSDAAPTVNAALVGPTLIGQRCWVRWPYLQEAIVEGVSDNTEKVDNGQGSVRHSGETREEWNRAVSKIGRDFLIKEGLDVGNCDIMLHVRVCEGLVRQLDGTIEKRFARKELLYPIQATLRRNTNPDPRLDPEAAKKKLGDLQLGVGSKAIFVGRSHFGCVATIIPDASRGLSKQGKQLEVAGASGLLSISVQPADPSTTQAAQRAKHMLSTSRVQYMPSGLAAKKLGLSPRTLGKITGNLFMLLPEGKEDIGLYVKHGNKGLCVPDYVRAQPEERGWAYSNALVQVLEQYKKRHAWVFSMLEANPEGGSEYDVAEALPGYSAAAQTKAVMDIKQWLKSLPLSRRQLCKSSSQVAPEEAIKTVQMVLAPSQARPLPPVHLENVSLGLLLPPPQGLSSVAAAMTDGPFEIGDRVASLSSSSQGPPLGMRGLVVGIYDEACEVLFDEVFPGGNDLQGRCRGERGAIVPGSVLLNLSQQQPVTCAPGTGPKLLRRSAAPQDVPGAESRTNGNSVAGDSPPDGAPPAPGSLPMPSFIRRAARSKDTTPVKQRPPVKPQPICPPNALAKGFTMGRGRTLSSSEPTRAPGSDPAPPASEPPVPVSLLNGSAGAPEPSSPEAVQVNESLGSGGEDTAEPEEAAGEAEAPEPTMSQAMEQPEAAAAMPHPSESILQASMAQRAPSPALPLTALPPGLVMGAAPGQNPQGAAAALQQAGLAPPAAQPVQQPVQQQWPADQGAALLAHLQNQARSNAAQMRPQDPSGAMLLQMLQQQQQQRQQQVFPGPQPVGIPGHPGPLGMPGAAQSLGLQQAFAPVGQAQRPAMPPFSVGGGGLPQMGPSAGQALLNQLRSAQVQPQPQVRPEQLTSAGAALLAQLQAASRNLQPQLQQPSLVQQPNAAGANLLAQLQARSLAQQQQQQAAGLTNPGMNLLAQLQRVSGGFPSAGGNPAMNASMNGLAGLNLNAQRGLPGQAPQMGRGPGMGLPQQQEQQSVMSAEALYMAQLQRMSQPPQAPQQQLHAASAAGQPNFLHLLQQGGAPRPTGTPQPQPFQASGSMNAAASSGDMTALWLKLQQPYAQEAAAGRQQQTPMPQQPLPVHQGSQNMGMLRPGQPGGLPSAGSIPQQQQQQGMAPGSFRTPQPSQAENDFWQQLQKR</sequence>
<protein>
    <submittedName>
        <fullName evidence="11">G10503 protein</fullName>
    </submittedName>
</protein>
<evidence type="ECO:0000256" key="3">
    <source>
        <dbReference type="ARBA" id="ARBA00022839"/>
    </source>
</evidence>
<dbReference type="Pfam" id="PF03159">
    <property type="entry name" value="XRN_N"/>
    <property type="match status" value="1"/>
</dbReference>
<evidence type="ECO:0000256" key="1">
    <source>
        <dbReference type="ARBA" id="ARBA00022722"/>
    </source>
</evidence>
<dbReference type="Pfam" id="PF18129">
    <property type="entry name" value="SH3_12"/>
    <property type="match status" value="1"/>
</dbReference>
<accession>A0ABP1G5X2</accession>
<organism evidence="11 12">
    <name type="scientific">Coccomyxa viridis</name>
    <dbReference type="NCBI Taxonomy" id="1274662"/>
    <lineage>
        <taxon>Eukaryota</taxon>
        <taxon>Viridiplantae</taxon>
        <taxon>Chlorophyta</taxon>
        <taxon>core chlorophytes</taxon>
        <taxon>Trebouxiophyceae</taxon>
        <taxon>Trebouxiophyceae incertae sedis</taxon>
        <taxon>Coccomyxaceae</taxon>
        <taxon>Coccomyxa</taxon>
    </lineage>
</organism>
<keyword evidence="2" id="KW-0378">Hydrolase</keyword>
<feature type="region of interest" description="Disordered" evidence="5">
    <location>
        <begin position="1748"/>
        <end position="1774"/>
    </location>
</feature>
<evidence type="ECO:0000259" key="7">
    <source>
        <dbReference type="Pfam" id="PF17846"/>
    </source>
</evidence>
<dbReference type="InterPro" id="IPR041412">
    <property type="entry name" value="Xrn1_helical"/>
</dbReference>
<dbReference type="CDD" id="cd18673">
    <property type="entry name" value="PIN_XRN1-2-like"/>
    <property type="match status" value="1"/>
</dbReference>
<keyword evidence="3" id="KW-0269">Exonuclease</keyword>
<dbReference type="InterPro" id="IPR047007">
    <property type="entry name" value="XRN1_D1_sf"/>
</dbReference>
<dbReference type="Pfam" id="PF17846">
    <property type="entry name" value="XRN_M"/>
    <property type="match status" value="1"/>
</dbReference>
<reference evidence="11 12" key="1">
    <citation type="submission" date="2024-06" db="EMBL/GenBank/DDBJ databases">
        <authorList>
            <person name="Kraege A."/>
            <person name="Thomma B."/>
        </authorList>
    </citation>
    <scope>NUCLEOTIDE SEQUENCE [LARGE SCALE GENOMIC DNA]</scope>
</reference>
<feature type="region of interest" description="Disordered" evidence="5">
    <location>
        <begin position="1794"/>
        <end position="1869"/>
    </location>
</feature>
<feature type="region of interest" description="Disordered" evidence="5">
    <location>
        <begin position="1205"/>
        <end position="1451"/>
    </location>
</feature>
<feature type="domain" description="5'-3' exoribonuclease 1 D1" evidence="9">
    <location>
        <begin position="677"/>
        <end position="852"/>
    </location>
</feature>
<feature type="compositionally biased region" description="Polar residues" evidence="5">
    <location>
        <begin position="1851"/>
        <end position="1869"/>
    </location>
</feature>
<dbReference type="Gene3D" id="2.170.260.40">
    <property type="match status" value="1"/>
</dbReference>
<dbReference type="Gene3D" id="3.40.50.12390">
    <property type="match status" value="2"/>
</dbReference>
<dbReference type="InterPro" id="IPR047008">
    <property type="entry name" value="XRN1_SH3_sf"/>
</dbReference>
<comment type="similarity">
    <text evidence="4">Belongs to the 5'-3' exonuclease family.</text>
</comment>
<dbReference type="InterPro" id="IPR041385">
    <property type="entry name" value="SH3_12"/>
</dbReference>
<dbReference type="Pfam" id="PF18334">
    <property type="entry name" value="XRN1_D2_D3"/>
    <property type="match status" value="1"/>
</dbReference>
<feature type="compositionally biased region" description="Low complexity" evidence="5">
    <location>
        <begin position="1398"/>
        <end position="1451"/>
    </location>
</feature>
<keyword evidence="1" id="KW-0540">Nuclease</keyword>
<feature type="region of interest" description="Disordered" evidence="5">
    <location>
        <begin position="363"/>
        <end position="387"/>
    </location>
</feature>
<dbReference type="Gene3D" id="1.25.40.1050">
    <property type="match status" value="1"/>
</dbReference>
<dbReference type="EMBL" id="CAXHTA020000017">
    <property type="protein sequence ID" value="CAL5227517.1"/>
    <property type="molecule type" value="Genomic_DNA"/>
</dbReference>
<gene>
    <name evidence="11" type="primary">g10503</name>
    <name evidence="11" type="ORF">VP750_LOCUS9423</name>
</gene>
<dbReference type="InterPro" id="IPR027073">
    <property type="entry name" value="5_3_exoribonuclease"/>
</dbReference>
<feature type="region of interest" description="Disordered" evidence="5">
    <location>
        <begin position="94"/>
        <end position="128"/>
    </location>
</feature>
<dbReference type="InterPro" id="IPR004859">
    <property type="entry name" value="Xrn1_N"/>
</dbReference>
<dbReference type="PANTHER" id="PTHR12341:SF7">
    <property type="entry name" value="5'-3' EXORIBONUCLEASE 1"/>
    <property type="match status" value="1"/>
</dbReference>
<feature type="domain" description="5'-3' exoribonuclease 1 SH3-like" evidence="8">
    <location>
        <begin position="1130"/>
        <end position="1195"/>
    </location>
</feature>
<feature type="compositionally biased region" description="Low complexity" evidence="5">
    <location>
        <begin position="1365"/>
        <end position="1383"/>
    </location>
</feature>
<name>A0ABP1G5X2_9CHLO</name>
<dbReference type="Gene3D" id="2.30.30.750">
    <property type="match status" value="1"/>
</dbReference>
<comment type="caution">
    <text evidence="11">The sequence shown here is derived from an EMBL/GenBank/DDBJ whole genome shotgun (WGS) entry which is preliminary data.</text>
</comment>
<evidence type="ECO:0000259" key="6">
    <source>
        <dbReference type="Pfam" id="PF03159"/>
    </source>
</evidence>
<dbReference type="InterPro" id="IPR041106">
    <property type="entry name" value="XRN1_D2_D3"/>
</dbReference>
<evidence type="ECO:0000259" key="8">
    <source>
        <dbReference type="Pfam" id="PF18129"/>
    </source>
</evidence>
<dbReference type="InterPro" id="IPR040992">
    <property type="entry name" value="XRN1_D1"/>
</dbReference>
<proteinExistence type="inferred from homology"/>
<evidence type="ECO:0000256" key="4">
    <source>
        <dbReference type="ARBA" id="ARBA00038299"/>
    </source>
</evidence>
<feature type="compositionally biased region" description="Acidic residues" evidence="5">
    <location>
        <begin position="1351"/>
        <end position="1364"/>
    </location>
</feature>
<evidence type="ECO:0000256" key="2">
    <source>
        <dbReference type="ARBA" id="ARBA00022801"/>
    </source>
</evidence>
<feature type="domain" description="Exoribonuclease Xrn1 D2/D3" evidence="10">
    <location>
        <begin position="899"/>
        <end position="1063"/>
    </location>
</feature>
<dbReference type="Proteomes" id="UP001497392">
    <property type="component" value="Unassembled WGS sequence"/>
</dbReference>
<feature type="domain" description="Xrn1 helical" evidence="7">
    <location>
        <begin position="274"/>
        <end position="625"/>
    </location>
</feature>
<feature type="compositionally biased region" description="Basic and acidic residues" evidence="5">
    <location>
        <begin position="102"/>
        <end position="116"/>
    </location>
</feature>
<evidence type="ECO:0000313" key="12">
    <source>
        <dbReference type="Proteomes" id="UP001497392"/>
    </source>
</evidence>
<feature type="compositionally biased region" description="Pro residues" evidence="5">
    <location>
        <begin position="1309"/>
        <end position="1320"/>
    </location>
</feature>
<feature type="domain" description="Xrn1 N-terminal" evidence="6">
    <location>
        <begin position="1"/>
        <end position="224"/>
    </location>
</feature>